<dbReference type="InterPro" id="IPR000873">
    <property type="entry name" value="AMP-dep_synth/lig_dom"/>
</dbReference>
<organism evidence="2 3">
    <name type="scientific">Desulfarculus baarsii (strain ATCC 33931 / DSM 2075 / LMG 7858 / VKM B-1802 / 2st14)</name>
    <dbReference type="NCBI Taxonomy" id="644282"/>
    <lineage>
        <taxon>Bacteria</taxon>
        <taxon>Pseudomonadati</taxon>
        <taxon>Thermodesulfobacteriota</taxon>
        <taxon>Desulfarculia</taxon>
        <taxon>Desulfarculales</taxon>
        <taxon>Desulfarculaceae</taxon>
        <taxon>Desulfarculus</taxon>
    </lineage>
</organism>
<feature type="domain" description="AMP-dependent synthetase/ligase" evidence="1">
    <location>
        <begin position="31"/>
        <end position="413"/>
    </location>
</feature>
<dbReference type="HOGENOM" id="CLU_556347_0_0_7"/>
<dbReference type="KEGG" id="dbr:Deba_0149"/>
<dbReference type="STRING" id="644282.Deba_0149"/>
<dbReference type="PANTHER" id="PTHR43767">
    <property type="entry name" value="LONG-CHAIN-FATTY-ACID--COA LIGASE"/>
    <property type="match status" value="1"/>
</dbReference>
<dbReference type="RefSeq" id="WP_013256984.1">
    <property type="nucleotide sequence ID" value="NC_014365.1"/>
</dbReference>
<proteinExistence type="predicted"/>
<reference evidence="2 3" key="1">
    <citation type="journal article" date="2010" name="Stand. Genomic Sci.">
        <title>Complete genome sequence of Desulfarculus baarsii type strain (2st14).</title>
        <authorList>
            <person name="Sun H."/>
            <person name="Spring S."/>
            <person name="Lapidus A."/>
            <person name="Davenport K."/>
            <person name="Del Rio T.G."/>
            <person name="Tice H."/>
            <person name="Nolan M."/>
            <person name="Copeland A."/>
            <person name="Cheng J.F."/>
            <person name="Lucas S."/>
            <person name="Tapia R."/>
            <person name="Goodwin L."/>
            <person name="Pitluck S."/>
            <person name="Ivanova N."/>
            <person name="Pagani I."/>
            <person name="Mavromatis K."/>
            <person name="Ovchinnikova G."/>
            <person name="Pati A."/>
            <person name="Chen A."/>
            <person name="Palaniappan K."/>
            <person name="Hauser L."/>
            <person name="Chang Y.J."/>
            <person name="Jeffries C.D."/>
            <person name="Detter J.C."/>
            <person name="Han C."/>
            <person name="Rohde M."/>
            <person name="Brambilla E."/>
            <person name="Goker M."/>
            <person name="Woyke T."/>
            <person name="Bristow J."/>
            <person name="Eisen J.A."/>
            <person name="Markowitz V."/>
            <person name="Hugenholtz P."/>
            <person name="Kyrpides N.C."/>
            <person name="Klenk H.P."/>
            <person name="Land M."/>
        </authorList>
    </citation>
    <scope>NUCLEOTIDE SEQUENCE [LARGE SCALE GENOMIC DNA]</scope>
    <source>
        <strain evidence="3">ATCC 33931 / DSM 2075 / LMG 7858 / VKM B-1802 / 2st14</strain>
    </source>
</reference>
<sequence length="490" mass="51264">MATPPWLTHYGSLVPHNLGYPRQDVFALLRGAANQQPDKPAISFMGAKITYAQLMDQIERLAGALARRGAHKGSRVIIMTPNSPQMAVAFFALLRMGAVPVLAPLIDDADELIARARQCGAMGLIVQNCLPESLSGLRNKLGLDLIVCAGQLDGLGPSVRLAQAFRRRLRPSAPDCRVVREAGVERFGRLLKENAQPPQRPVLSLEAPAVIVHTRGAGGQPRAVVLSHRALAANLCQAAAWLRLNPGDGVLVLGPLIRGLGLCLGLGAALVKGGCLILPSHEGPRAALSAIARRKPRFVAAEPGQLAALADLPEARKLPKGHLAAVICDGPAPAADFAERVGELTGAALMESYGLAEAGAMVAATPPGGQRRSGALAPLMDVEMIIAGPDGQAVAPGQAGEICLRGPGLMSGYQTGGRPDDQILRDGWLPTGDLGRLDQDGLLSVLGRTQDFAAQPRPLPADDRPAPKASRVHLRLCPAPERARAASAEG</sequence>
<dbReference type="OrthoDB" id="9765680at2"/>
<protein>
    <submittedName>
        <fullName evidence="2">AMP-dependent synthetase and ligase</fullName>
    </submittedName>
</protein>
<dbReference type="AlphaFoldDB" id="E1QDK9"/>
<dbReference type="Proteomes" id="UP000009047">
    <property type="component" value="Chromosome"/>
</dbReference>
<dbReference type="Pfam" id="PF00501">
    <property type="entry name" value="AMP-binding"/>
    <property type="match status" value="1"/>
</dbReference>
<evidence type="ECO:0000313" key="3">
    <source>
        <dbReference type="Proteomes" id="UP000009047"/>
    </source>
</evidence>
<dbReference type="InterPro" id="IPR042099">
    <property type="entry name" value="ANL_N_sf"/>
</dbReference>
<dbReference type="eggNOG" id="COG0318">
    <property type="taxonomic scope" value="Bacteria"/>
</dbReference>
<accession>E1QDK9</accession>
<keyword evidence="3" id="KW-1185">Reference proteome</keyword>
<dbReference type="Gene3D" id="3.40.50.12780">
    <property type="entry name" value="N-terminal domain of ligase-like"/>
    <property type="match status" value="1"/>
</dbReference>
<gene>
    <name evidence="2" type="ordered locus">Deba_0149</name>
</gene>
<evidence type="ECO:0000313" key="2">
    <source>
        <dbReference type="EMBL" id="ADK83528.1"/>
    </source>
</evidence>
<dbReference type="InterPro" id="IPR050237">
    <property type="entry name" value="ATP-dep_AMP-bd_enzyme"/>
</dbReference>
<keyword evidence="2" id="KW-0436">Ligase</keyword>
<dbReference type="GO" id="GO:0016874">
    <property type="term" value="F:ligase activity"/>
    <property type="evidence" value="ECO:0007669"/>
    <property type="project" value="UniProtKB-KW"/>
</dbReference>
<dbReference type="EMBL" id="CP002085">
    <property type="protein sequence ID" value="ADK83528.1"/>
    <property type="molecule type" value="Genomic_DNA"/>
</dbReference>
<dbReference type="SUPFAM" id="SSF56801">
    <property type="entry name" value="Acetyl-CoA synthetase-like"/>
    <property type="match status" value="1"/>
</dbReference>
<name>E1QDK9_DESB2</name>
<dbReference type="PANTHER" id="PTHR43767:SF1">
    <property type="entry name" value="NONRIBOSOMAL PEPTIDE SYNTHASE PES1 (EUROFUNG)-RELATED"/>
    <property type="match status" value="1"/>
</dbReference>
<evidence type="ECO:0000259" key="1">
    <source>
        <dbReference type="Pfam" id="PF00501"/>
    </source>
</evidence>